<feature type="region of interest" description="Disordered" evidence="6">
    <location>
        <begin position="117"/>
        <end position="157"/>
    </location>
</feature>
<feature type="compositionally biased region" description="Pro residues" evidence="6">
    <location>
        <begin position="616"/>
        <end position="626"/>
    </location>
</feature>
<dbReference type="EMBL" id="HBUE01257587">
    <property type="protein sequence ID" value="CAG6557316.1"/>
    <property type="molecule type" value="Transcribed_RNA"/>
</dbReference>
<feature type="region of interest" description="Disordered" evidence="6">
    <location>
        <begin position="231"/>
        <end position="272"/>
    </location>
</feature>
<dbReference type="InterPro" id="IPR007588">
    <property type="entry name" value="Znf_FLYWCH"/>
</dbReference>
<evidence type="ECO:0000259" key="7">
    <source>
        <dbReference type="PROSITE" id="PS50097"/>
    </source>
</evidence>
<dbReference type="PROSITE" id="PS50097">
    <property type="entry name" value="BTB"/>
    <property type="match status" value="1"/>
</dbReference>
<evidence type="ECO:0000256" key="5">
    <source>
        <dbReference type="ARBA" id="ARBA00023242"/>
    </source>
</evidence>
<keyword evidence="4" id="KW-0862">Zinc</keyword>
<dbReference type="SUPFAM" id="SSF54695">
    <property type="entry name" value="POZ domain"/>
    <property type="match status" value="1"/>
</dbReference>
<dbReference type="GO" id="GO:0008270">
    <property type="term" value="F:zinc ion binding"/>
    <property type="evidence" value="ECO:0007669"/>
    <property type="project" value="UniProtKB-KW"/>
</dbReference>
<dbReference type="InterPro" id="IPR051095">
    <property type="entry name" value="Dros_DevTransReg"/>
</dbReference>
<feature type="domain" description="BTB" evidence="7">
    <location>
        <begin position="29"/>
        <end position="94"/>
    </location>
</feature>
<feature type="compositionally biased region" description="Pro residues" evidence="6">
    <location>
        <begin position="454"/>
        <end position="467"/>
    </location>
</feature>
<keyword evidence="3" id="KW-0863">Zinc-finger</keyword>
<comment type="subcellular location">
    <subcellularLocation>
        <location evidence="1">Nucleus</location>
    </subcellularLocation>
</comment>
<evidence type="ECO:0000256" key="6">
    <source>
        <dbReference type="SAM" id="MobiDB-lite"/>
    </source>
</evidence>
<dbReference type="PANTHER" id="PTHR23110:SF99">
    <property type="entry name" value="BROAD-COMPLEX CORE PROTEIN ISOFORM 6"/>
    <property type="match status" value="1"/>
</dbReference>
<feature type="compositionally biased region" description="Polar residues" evidence="6">
    <location>
        <begin position="257"/>
        <end position="272"/>
    </location>
</feature>
<dbReference type="EMBL" id="HBUE01152580">
    <property type="protein sequence ID" value="CAG6506012.1"/>
    <property type="molecule type" value="Transcribed_RNA"/>
</dbReference>
<dbReference type="PANTHER" id="PTHR23110">
    <property type="entry name" value="BTB DOMAIN TRANSCRIPTION FACTOR"/>
    <property type="match status" value="1"/>
</dbReference>
<sequence length="639" mass="68888">MDEFALCWNNFADNIASGFQSLYDRGDLVDVTIACDGKLLKAHKIVLAICSPYFQEMFLENPCKHPIIVLKDVSLNVMQELLQFMYQGEVNVKHSELQSFMKIAETLQIKGLTASHRNDRNSSAAASPATNLHQPQPAHSSNNGNSLGRPSTSQLDPSKLNSYLAAAAKESLKRAAEFPPSSEQYPIHYPKKPLKRSTDSIDQESNSDCMDQLSSDEVFIPTSPQVSMIEPQAPSAAGSTPSRQFDLSSVKREHTNDSSCSPQHHHNLQQSPTNLATSAAAMGASAAAAAASMKLGFSSTPTHHHGHSTGIHPMFGAFDPSGASFSGIASSLASISGATAAAAGSGVKLDYSNSDYSQDFGKGGVPPGHMDIPAGPSITMLSSTSLLHHNCIFNRNNTVATQQGLKTYWLCKSYRVSMCRARCITHHGQVISSTGVHNHPPHMKGPHEFSQQPPAVPPVPPPPPAPPMTSGNHHHGPQNHPLHPEQQTHLNHPPPPQIPPAMVTSNGTYDHHDRMPPPPQHQHYQPGPMGPPHDLNQYPQHHYPMQDHYQPYPQVPAMVPPPPPHQMPQNGAPDMPSEVPDVKLIQLQPVPPMDSLGRSVASAIGVVESTTDSILLPPPPQPPSAAPAPDLQLKTEQIS</sequence>
<dbReference type="AlphaFoldDB" id="A0A8D8F3I4"/>
<dbReference type="Gene3D" id="2.20.25.240">
    <property type="match status" value="1"/>
</dbReference>
<feature type="compositionally biased region" description="Polar residues" evidence="6">
    <location>
        <begin position="121"/>
        <end position="157"/>
    </location>
</feature>
<feature type="compositionally biased region" description="Polar residues" evidence="6">
    <location>
        <begin position="237"/>
        <end position="247"/>
    </location>
</feature>
<dbReference type="Gene3D" id="3.30.710.10">
    <property type="entry name" value="Potassium Channel Kv1.1, Chain A"/>
    <property type="match status" value="1"/>
</dbReference>
<feature type="region of interest" description="Disordered" evidence="6">
    <location>
        <begin position="611"/>
        <end position="639"/>
    </location>
</feature>
<protein>
    <submittedName>
        <fullName evidence="8">Broad-complex core protein isoform 6</fullName>
    </submittedName>
</protein>
<evidence type="ECO:0000256" key="3">
    <source>
        <dbReference type="ARBA" id="ARBA00022771"/>
    </source>
</evidence>
<dbReference type="EMBL" id="HBUE01257591">
    <property type="protein sequence ID" value="CAG6557319.1"/>
    <property type="molecule type" value="Transcribed_RNA"/>
</dbReference>
<accession>A0A8D8F3I4</accession>
<reference evidence="8" key="1">
    <citation type="submission" date="2021-05" db="EMBL/GenBank/DDBJ databases">
        <authorList>
            <person name="Alioto T."/>
            <person name="Alioto T."/>
            <person name="Gomez Garrido J."/>
        </authorList>
    </citation>
    <scope>NUCLEOTIDE SEQUENCE</scope>
</reference>
<dbReference type="InterPro" id="IPR000210">
    <property type="entry name" value="BTB/POZ_dom"/>
</dbReference>
<dbReference type="Pfam" id="PF00651">
    <property type="entry name" value="BTB"/>
    <property type="match status" value="1"/>
</dbReference>
<dbReference type="EMBL" id="HBUE01033782">
    <property type="protein sequence ID" value="CAG6457962.1"/>
    <property type="molecule type" value="Transcribed_RNA"/>
</dbReference>
<evidence type="ECO:0000256" key="4">
    <source>
        <dbReference type="ARBA" id="ARBA00022833"/>
    </source>
</evidence>
<keyword evidence="5" id="KW-0539">Nucleus</keyword>
<feature type="region of interest" description="Disordered" evidence="6">
    <location>
        <begin position="174"/>
        <end position="210"/>
    </location>
</feature>
<dbReference type="GO" id="GO:0005634">
    <property type="term" value="C:nucleus"/>
    <property type="evidence" value="ECO:0007669"/>
    <property type="project" value="UniProtKB-SubCell"/>
</dbReference>
<dbReference type="EMBL" id="HBUE01152584">
    <property type="protein sequence ID" value="CAG6506015.1"/>
    <property type="molecule type" value="Transcribed_RNA"/>
</dbReference>
<keyword evidence="2" id="KW-0479">Metal-binding</keyword>
<dbReference type="Pfam" id="PF04500">
    <property type="entry name" value="FLYWCH"/>
    <property type="match status" value="1"/>
</dbReference>
<dbReference type="GO" id="GO:0006357">
    <property type="term" value="P:regulation of transcription by RNA polymerase II"/>
    <property type="evidence" value="ECO:0007669"/>
    <property type="project" value="TreeGrafter"/>
</dbReference>
<evidence type="ECO:0000256" key="1">
    <source>
        <dbReference type="ARBA" id="ARBA00004123"/>
    </source>
</evidence>
<name>A0A8D8F3I4_CULPI</name>
<proteinExistence type="predicted"/>
<evidence type="ECO:0000313" key="8">
    <source>
        <dbReference type="EMBL" id="CAG6457962.1"/>
    </source>
</evidence>
<evidence type="ECO:0000256" key="2">
    <source>
        <dbReference type="ARBA" id="ARBA00022723"/>
    </source>
</evidence>
<dbReference type="InterPro" id="IPR011333">
    <property type="entry name" value="SKP1/BTB/POZ_sf"/>
</dbReference>
<dbReference type="SMART" id="SM00225">
    <property type="entry name" value="BTB"/>
    <property type="match status" value="1"/>
</dbReference>
<dbReference type="CDD" id="cd18315">
    <property type="entry name" value="BTB_POZ_BAB-like"/>
    <property type="match status" value="1"/>
</dbReference>
<organism evidence="8">
    <name type="scientific">Culex pipiens</name>
    <name type="common">House mosquito</name>
    <dbReference type="NCBI Taxonomy" id="7175"/>
    <lineage>
        <taxon>Eukaryota</taxon>
        <taxon>Metazoa</taxon>
        <taxon>Ecdysozoa</taxon>
        <taxon>Arthropoda</taxon>
        <taxon>Hexapoda</taxon>
        <taxon>Insecta</taxon>
        <taxon>Pterygota</taxon>
        <taxon>Neoptera</taxon>
        <taxon>Endopterygota</taxon>
        <taxon>Diptera</taxon>
        <taxon>Nematocera</taxon>
        <taxon>Culicoidea</taxon>
        <taxon>Culicidae</taxon>
        <taxon>Culicinae</taxon>
        <taxon>Culicini</taxon>
        <taxon>Culex</taxon>
        <taxon>Culex</taxon>
    </lineage>
</organism>
<feature type="region of interest" description="Disordered" evidence="6">
    <location>
        <begin position="434"/>
        <end position="575"/>
    </location>
</feature>